<gene>
    <name evidence="1" type="ORF">LCGC14_2671520</name>
</gene>
<name>A0A0F8ZNW7_9ZZZZ</name>
<dbReference type="AlphaFoldDB" id="A0A0F8ZNW7"/>
<proteinExistence type="predicted"/>
<comment type="caution">
    <text evidence="1">The sequence shown here is derived from an EMBL/GenBank/DDBJ whole genome shotgun (WGS) entry which is preliminary data.</text>
</comment>
<feature type="non-terminal residue" evidence="1">
    <location>
        <position position="1"/>
    </location>
</feature>
<dbReference type="EMBL" id="LAZR01046857">
    <property type="protein sequence ID" value="KKK95562.1"/>
    <property type="molecule type" value="Genomic_DNA"/>
</dbReference>
<sequence>DAIDVDFANTDTITYGLRIVVRPSE</sequence>
<accession>A0A0F8ZNW7</accession>
<evidence type="ECO:0000313" key="1">
    <source>
        <dbReference type="EMBL" id="KKK95562.1"/>
    </source>
</evidence>
<reference evidence="1" key="1">
    <citation type="journal article" date="2015" name="Nature">
        <title>Complex archaea that bridge the gap between prokaryotes and eukaryotes.</title>
        <authorList>
            <person name="Spang A."/>
            <person name="Saw J.H."/>
            <person name="Jorgensen S.L."/>
            <person name="Zaremba-Niedzwiedzka K."/>
            <person name="Martijn J."/>
            <person name="Lind A.E."/>
            <person name="van Eijk R."/>
            <person name="Schleper C."/>
            <person name="Guy L."/>
            <person name="Ettema T.J."/>
        </authorList>
    </citation>
    <scope>NUCLEOTIDE SEQUENCE</scope>
</reference>
<protein>
    <submittedName>
        <fullName evidence="1">Uncharacterized protein</fullName>
    </submittedName>
</protein>
<organism evidence="1">
    <name type="scientific">marine sediment metagenome</name>
    <dbReference type="NCBI Taxonomy" id="412755"/>
    <lineage>
        <taxon>unclassified sequences</taxon>
        <taxon>metagenomes</taxon>
        <taxon>ecological metagenomes</taxon>
    </lineage>
</organism>